<dbReference type="GO" id="GO:0005829">
    <property type="term" value="C:cytosol"/>
    <property type="evidence" value="ECO:0007669"/>
    <property type="project" value="TreeGrafter"/>
</dbReference>
<feature type="binding site" evidence="14">
    <location>
        <position position="393"/>
    </location>
    <ligand>
        <name>GTP</name>
        <dbReference type="ChEBI" id="CHEBI:37565"/>
    </ligand>
</feature>
<keyword evidence="11 14" id="KW-0342">GTP-binding</keyword>
<dbReference type="PANTHER" id="PTHR21327:SF18">
    <property type="entry name" value="3,4-DIHYDROXY-2-BUTANONE 4-PHOSPHATE SYNTHASE"/>
    <property type="match status" value="1"/>
</dbReference>
<evidence type="ECO:0000256" key="1">
    <source>
        <dbReference type="ARBA" id="ARBA00000141"/>
    </source>
</evidence>
<dbReference type="GO" id="GO:0003935">
    <property type="term" value="F:GTP cyclohydrolase II activity"/>
    <property type="evidence" value="ECO:0007669"/>
    <property type="project" value="UniProtKB-UniRule"/>
</dbReference>
<dbReference type="InterPro" id="IPR036144">
    <property type="entry name" value="RibA-like_sf"/>
</dbReference>
<dbReference type="InterPro" id="IPR032677">
    <property type="entry name" value="GTP_cyclohydro_II"/>
</dbReference>
<feature type="binding site" evidence="14">
    <location>
        <position position="353"/>
    </location>
    <ligand>
        <name>GTP</name>
        <dbReference type="ChEBI" id="CHEBI:37565"/>
    </ligand>
</feature>
<feature type="active site" description="Nucleophile" evidence="14">
    <location>
        <position position="367"/>
    </location>
</feature>
<comment type="function">
    <text evidence="2">Catalyzes the conversion of D-ribulose 5-phosphate to formate and 3,4-dihydroxy-2-butanone 4-phosphate.</text>
</comment>
<dbReference type="GO" id="GO:0009231">
    <property type="term" value="P:riboflavin biosynthetic process"/>
    <property type="evidence" value="ECO:0007669"/>
    <property type="project" value="UniProtKB-UniRule"/>
</dbReference>
<feature type="binding site" evidence="14">
    <location>
        <begin position="331"/>
        <end position="333"/>
    </location>
    <ligand>
        <name>GTP</name>
        <dbReference type="ChEBI" id="CHEBI:37565"/>
    </ligand>
</feature>
<dbReference type="InterPro" id="IPR017945">
    <property type="entry name" value="DHBP_synth_RibB-like_a/b_dom"/>
</dbReference>
<organism evidence="17 18">
    <name type="scientific">Xylanimonas oleitrophica</name>
    <dbReference type="NCBI Taxonomy" id="2607479"/>
    <lineage>
        <taxon>Bacteria</taxon>
        <taxon>Bacillati</taxon>
        <taxon>Actinomycetota</taxon>
        <taxon>Actinomycetes</taxon>
        <taxon>Micrococcales</taxon>
        <taxon>Promicromonosporaceae</taxon>
        <taxon>Xylanimonas</taxon>
    </lineage>
</organism>
<evidence type="ECO:0000256" key="4">
    <source>
        <dbReference type="ARBA" id="ARBA00004904"/>
    </source>
</evidence>
<evidence type="ECO:0000313" key="17">
    <source>
        <dbReference type="EMBL" id="PZR52777.1"/>
    </source>
</evidence>
<evidence type="ECO:0000256" key="13">
    <source>
        <dbReference type="ARBA" id="ARBA00049295"/>
    </source>
</evidence>
<dbReference type="SUPFAM" id="SSF142695">
    <property type="entry name" value="RibA-like"/>
    <property type="match status" value="1"/>
</dbReference>
<feature type="domain" description="GTP cyclohydrolase II" evidence="16">
    <location>
        <begin position="243"/>
        <end position="409"/>
    </location>
</feature>
<comment type="similarity">
    <text evidence="5">In the N-terminal section; belongs to the DHBP synthase family.</text>
</comment>
<feature type="binding site" evidence="14">
    <location>
        <position position="293"/>
    </location>
    <ligand>
        <name>Zn(2+)</name>
        <dbReference type="ChEBI" id="CHEBI:29105"/>
        <note>catalytic</note>
    </ligand>
</feature>
<dbReference type="SUPFAM" id="SSF55821">
    <property type="entry name" value="YrdC/RibB"/>
    <property type="match status" value="1"/>
</dbReference>
<dbReference type="RefSeq" id="WP_111251198.1">
    <property type="nucleotide sequence ID" value="NZ_QKWH01000007.1"/>
</dbReference>
<dbReference type="PANTHER" id="PTHR21327">
    <property type="entry name" value="GTP CYCLOHYDROLASE II-RELATED"/>
    <property type="match status" value="1"/>
</dbReference>
<proteinExistence type="inferred from homology"/>
<dbReference type="UniPathway" id="UPA00275">
    <property type="reaction ID" value="UER00399"/>
</dbReference>
<dbReference type="NCBIfam" id="TIGR00505">
    <property type="entry name" value="ribA"/>
    <property type="match status" value="1"/>
</dbReference>
<comment type="catalytic activity">
    <reaction evidence="13 14">
        <text>GTP + 4 H2O = 2,5-diamino-6-hydroxy-4-(5-phosphoribosylamino)-pyrimidine + formate + 2 phosphate + 3 H(+)</text>
        <dbReference type="Rhea" id="RHEA:23704"/>
        <dbReference type="ChEBI" id="CHEBI:15377"/>
        <dbReference type="ChEBI" id="CHEBI:15378"/>
        <dbReference type="ChEBI" id="CHEBI:15740"/>
        <dbReference type="ChEBI" id="CHEBI:37565"/>
        <dbReference type="ChEBI" id="CHEBI:43474"/>
        <dbReference type="ChEBI" id="CHEBI:58614"/>
        <dbReference type="EC" id="3.5.4.25"/>
    </reaction>
</comment>
<comment type="pathway">
    <text evidence="3 14">Cofactor biosynthesis; riboflavin biosynthesis; 5-amino-6-(D-ribitylamino)uracil from GTP: step 1/4.</text>
</comment>
<keyword evidence="6 14" id="KW-0686">Riboflavin biosynthesis</keyword>
<dbReference type="HAMAP" id="MF_00179">
    <property type="entry name" value="RibA"/>
    <property type="match status" value="1"/>
</dbReference>
<dbReference type="CDD" id="cd00641">
    <property type="entry name" value="GTP_cyclohydro2"/>
    <property type="match status" value="1"/>
</dbReference>
<comment type="cofactor">
    <cofactor evidence="14">
        <name>Zn(2+)</name>
        <dbReference type="ChEBI" id="CHEBI:29105"/>
    </cofactor>
    <text evidence="14">Binds 1 zinc ion per subunit.</text>
</comment>
<feature type="region of interest" description="Disordered" evidence="15">
    <location>
        <begin position="436"/>
        <end position="469"/>
    </location>
</feature>
<protein>
    <recommendedName>
        <fullName evidence="14">GTP cyclohydrolase-2</fullName>
        <ecNumber evidence="14">3.5.4.25</ecNumber>
    </recommendedName>
    <alternativeName>
        <fullName evidence="14">GTP cyclohydrolase II</fullName>
    </alternativeName>
</protein>
<name>A0A2W5WN64_9MICO</name>
<dbReference type="InterPro" id="IPR000926">
    <property type="entry name" value="RibA"/>
</dbReference>
<evidence type="ECO:0000256" key="5">
    <source>
        <dbReference type="ARBA" id="ARBA00005520"/>
    </source>
</evidence>
<evidence type="ECO:0000256" key="3">
    <source>
        <dbReference type="ARBA" id="ARBA00004853"/>
    </source>
</evidence>
<evidence type="ECO:0000313" key="18">
    <source>
        <dbReference type="Proteomes" id="UP000248783"/>
    </source>
</evidence>
<evidence type="ECO:0000256" key="9">
    <source>
        <dbReference type="ARBA" id="ARBA00022801"/>
    </source>
</evidence>
<keyword evidence="10 14" id="KW-0862">Zinc</keyword>
<dbReference type="FunFam" id="3.40.50.10990:FF:000001">
    <property type="entry name" value="Riboflavin biosynthesis protein RibBA"/>
    <property type="match status" value="1"/>
</dbReference>
<keyword evidence="8 14" id="KW-0547">Nucleotide-binding</keyword>
<dbReference type="EMBL" id="QKWH01000007">
    <property type="protein sequence ID" value="PZR52777.1"/>
    <property type="molecule type" value="Genomic_DNA"/>
</dbReference>
<dbReference type="GO" id="GO:0005525">
    <property type="term" value="F:GTP binding"/>
    <property type="evidence" value="ECO:0007669"/>
    <property type="project" value="UniProtKB-KW"/>
</dbReference>
<evidence type="ECO:0000256" key="10">
    <source>
        <dbReference type="ARBA" id="ARBA00022833"/>
    </source>
</evidence>
<dbReference type="GO" id="GO:0008270">
    <property type="term" value="F:zinc ion binding"/>
    <property type="evidence" value="ECO:0007669"/>
    <property type="project" value="UniProtKB-UniRule"/>
</dbReference>
<keyword evidence="18" id="KW-1185">Reference proteome</keyword>
<evidence type="ECO:0000256" key="15">
    <source>
        <dbReference type="SAM" id="MobiDB-lite"/>
    </source>
</evidence>
<feature type="binding site" evidence="14">
    <location>
        <position position="304"/>
    </location>
    <ligand>
        <name>Zn(2+)</name>
        <dbReference type="ChEBI" id="CHEBI:29105"/>
        <note>catalytic</note>
    </ligand>
</feature>
<dbReference type="NCBIfam" id="NF001591">
    <property type="entry name" value="PRK00393.1"/>
    <property type="match status" value="1"/>
</dbReference>
<evidence type="ECO:0000256" key="14">
    <source>
        <dbReference type="HAMAP-Rule" id="MF_00179"/>
    </source>
</evidence>
<keyword evidence="7 14" id="KW-0479">Metal-binding</keyword>
<dbReference type="AlphaFoldDB" id="A0A2W5WN64"/>
<feature type="binding site" evidence="14">
    <location>
        <begin position="288"/>
        <end position="292"/>
    </location>
    <ligand>
        <name>GTP</name>
        <dbReference type="ChEBI" id="CHEBI:37565"/>
    </ligand>
</feature>
<keyword evidence="9 14" id="KW-0378">Hydrolase</keyword>
<accession>A0A2W5WN64</accession>
<feature type="binding site" evidence="14">
    <location>
        <position position="388"/>
    </location>
    <ligand>
        <name>GTP</name>
        <dbReference type="ChEBI" id="CHEBI:37565"/>
    </ligand>
</feature>
<evidence type="ECO:0000256" key="2">
    <source>
        <dbReference type="ARBA" id="ARBA00002284"/>
    </source>
</evidence>
<evidence type="ECO:0000256" key="8">
    <source>
        <dbReference type="ARBA" id="ARBA00022741"/>
    </source>
</evidence>
<dbReference type="InterPro" id="IPR000422">
    <property type="entry name" value="DHBP_synthase_RibB"/>
</dbReference>
<evidence type="ECO:0000256" key="6">
    <source>
        <dbReference type="ARBA" id="ARBA00022619"/>
    </source>
</evidence>
<dbReference type="Pfam" id="PF00925">
    <property type="entry name" value="GTP_cyclohydro2"/>
    <property type="match status" value="1"/>
</dbReference>
<dbReference type="Gene3D" id="3.40.50.10990">
    <property type="entry name" value="GTP cyclohydrolase II"/>
    <property type="match status" value="1"/>
</dbReference>
<comment type="catalytic activity">
    <reaction evidence="1">
        <text>D-ribulose 5-phosphate = (2S)-2-hydroxy-3-oxobutyl phosphate + formate + H(+)</text>
        <dbReference type="Rhea" id="RHEA:18457"/>
        <dbReference type="ChEBI" id="CHEBI:15378"/>
        <dbReference type="ChEBI" id="CHEBI:15740"/>
        <dbReference type="ChEBI" id="CHEBI:58121"/>
        <dbReference type="ChEBI" id="CHEBI:58830"/>
        <dbReference type="EC" id="4.1.99.12"/>
    </reaction>
</comment>
<sequence length="469" mass="49093">MSEHGNAEDLTVEPPTFEHVVPRALAALAAGRPVLVADDHEREDEVDVVLAARDVDERWVAWTVRHTSGYLCAPMPAARADALDLPPMVARNEDPRGTAYAVAVDAAGVATGISAADRARTLRALADPGTAPGDLLRPGHVLPLRAAPGGVLERPGHTEAAVDLVRLAGRGEVGLIAELVHDDGGMLRRPDAERLAASEGLVLLTVADVAAWRTRHEPPARAAAAGDHARSRPTPRGAVRVEHVAQAVLPTAHGTFVVHAYRDLLTGHEHLALRPRDTPAAAGTPRVRVHSECLTGDAMGSLRCDCGPQLRAALADVAAHGGAVVHLTGHEGRGIGLAAKVAAYALQDAGRDTVEANVALGLPVDAREYGAAAAVLRDLGLRRVDLLTNNPRKVDALRAAGIDVRRRLPLVVGHGPHNHHYLSTKRTAMGHLLDPAPAGPAAPAVEGTVDPPEEPMSDQAPARHAGSTR</sequence>
<dbReference type="GO" id="GO:0008686">
    <property type="term" value="F:3,4-dihydroxy-2-butanone-4-phosphate synthase activity"/>
    <property type="evidence" value="ECO:0007669"/>
    <property type="project" value="UniProtKB-EC"/>
</dbReference>
<evidence type="ECO:0000256" key="12">
    <source>
        <dbReference type="ARBA" id="ARBA00043932"/>
    </source>
</evidence>
<comment type="caution">
    <text evidence="17">The sequence shown here is derived from an EMBL/GenBank/DDBJ whole genome shotgun (WGS) entry which is preliminary data.</text>
</comment>
<evidence type="ECO:0000256" key="11">
    <source>
        <dbReference type="ARBA" id="ARBA00023134"/>
    </source>
</evidence>
<comment type="pathway">
    <text evidence="4">Cofactor biosynthesis; riboflavin biosynthesis; 2-hydroxy-3-oxobutyl phosphate from D-ribulose 5-phosphate: step 1/1.</text>
</comment>
<reference evidence="17 18" key="1">
    <citation type="submission" date="2018-06" db="EMBL/GenBank/DDBJ databases">
        <title>Whole genome sequencing of a novel hydrocarbon degrading bacterial strain, PW21 isolated from oil contaminated produced water sample.</title>
        <authorList>
            <person name="Nagkirti P."/>
            <person name="Shaikh A."/>
            <person name="Gowdaman V."/>
            <person name="Engineer A.E."/>
            <person name="Dagar S."/>
            <person name="Dhakephalkar P.K."/>
        </authorList>
    </citation>
    <scope>NUCLEOTIDE SEQUENCE [LARGE SCALE GENOMIC DNA]</scope>
    <source>
        <strain evidence="17 18">PW21</strain>
    </source>
</reference>
<dbReference type="Proteomes" id="UP000248783">
    <property type="component" value="Unassembled WGS sequence"/>
</dbReference>
<feature type="binding site" evidence="14">
    <location>
        <position position="309"/>
    </location>
    <ligand>
        <name>GTP</name>
        <dbReference type="ChEBI" id="CHEBI:37565"/>
    </ligand>
</feature>
<dbReference type="Gene3D" id="3.90.870.10">
    <property type="entry name" value="DHBP synthase"/>
    <property type="match status" value="1"/>
</dbReference>
<dbReference type="EC" id="3.5.4.25" evidence="14"/>
<feature type="binding site" evidence="14">
    <location>
        <position position="306"/>
    </location>
    <ligand>
        <name>Zn(2+)</name>
        <dbReference type="ChEBI" id="CHEBI:29105"/>
        <note>catalytic</note>
    </ligand>
</feature>
<evidence type="ECO:0000259" key="16">
    <source>
        <dbReference type="Pfam" id="PF00925"/>
    </source>
</evidence>
<dbReference type="PIRSF" id="PIRSF001259">
    <property type="entry name" value="RibA"/>
    <property type="match status" value="1"/>
</dbReference>
<dbReference type="Pfam" id="PF00926">
    <property type="entry name" value="DHBP_synthase"/>
    <property type="match status" value="1"/>
</dbReference>
<evidence type="ECO:0000256" key="7">
    <source>
        <dbReference type="ARBA" id="ARBA00022723"/>
    </source>
</evidence>
<comment type="function">
    <text evidence="12 14">Catalyzes the conversion of GTP to 2,5-diamino-6-ribosylamino-4(3H)-pyrimidinone 5'-phosphate (DARP), formate and pyrophosphate.</text>
</comment>
<dbReference type="NCBIfam" id="TIGR00506">
    <property type="entry name" value="ribB"/>
    <property type="match status" value="1"/>
</dbReference>
<feature type="active site" description="Proton acceptor" evidence="14">
    <location>
        <position position="365"/>
    </location>
</feature>
<gene>
    <name evidence="14" type="primary">ribA</name>
    <name evidence="17" type="ORF">DNL40_10430</name>
</gene>
<comment type="similarity">
    <text evidence="14">Belongs to the GTP cyclohydrolase II family.</text>
</comment>